<dbReference type="PANTHER" id="PTHR47892:SF1">
    <property type="entry name" value="UNIVERSAL STRESS PROTEIN E"/>
    <property type="match status" value="1"/>
</dbReference>
<comment type="subcellular location">
    <subcellularLocation>
        <location evidence="1">Cytoplasm</location>
    </subcellularLocation>
</comment>
<protein>
    <submittedName>
        <fullName evidence="6">Universal stress protein</fullName>
    </submittedName>
</protein>
<gene>
    <name evidence="6" type="ORF">LZI70_02530</name>
</gene>
<dbReference type="InterPro" id="IPR006016">
    <property type="entry name" value="UspA"/>
</dbReference>
<sequence length="291" mass="32948">MNAICLLTRVSTTPSKRVLKKALLLAHSFNQPLKLYAEDYRRSEDHTFLDFLLQGEGNSVRYNDYYVQWCSSILELIEDINSELELLPVEVDFVHLPGSQWLKGLTDESTGASKLLCIDYASGVMSPQVLRELTRHRFDVLLMTGQSWKSDLRIAVAIDPLHRQDKEADVDQLLVKRSQSLKEALDAEMSLVYCQYVAPYLYKYTKEILDNQKFAIQEFLVEKKLHQVGLTFVKGNPEQGLPKAVNVLKASILVMGACKRGALSRYWAGSTVDVLLKEPPCDLLLVGSHID</sequence>
<dbReference type="PANTHER" id="PTHR47892">
    <property type="entry name" value="UNIVERSAL STRESS PROTEIN E"/>
    <property type="match status" value="1"/>
</dbReference>
<dbReference type="RefSeq" id="WP_255231115.1">
    <property type="nucleotide sequence ID" value="NZ_CP090614.1"/>
</dbReference>
<feature type="domain" description="UspA" evidence="5">
    <location>
        <begin position="171"/>
        <end position="286"/>
    </location>
</feature>
<dbReference type="Proteomes" id="UP001059120">
    <property type="component" value="Chromosome 1"/>
</dbReference>
<evidence type="ECO:0000256" key="4">
    <source>
        <dbReference type="ARBA" id="ARBA00037131"/>
    </source>
</evidence>
<dbReference type="Gene3D" id="3.40.50.12370">
    <property type="match status" value="1"/>
</dbReference>
<accession>A0ABY5G4W7</accession>
<evidence type="ECO:0000313" key="7">
    <source>
        <dbReference type="Proteomes" id="UP001059120"/>
    </source>
</evidence>
<reference evidence="6" key="1">
    <citation type="submission" date="2022-01" db="EMBL/GenBank/DDBJ databases">
        <title>Alginate degradation mechanism of Vibrio pelagius WXL662.</title>
        <authorList>
            <person name="He X."/>
        </authorList>
    </citation>
    <scope>NUCLEOTIDE SEQUENCE</scope>
    <source>
        <strain evidence="6">WXL662</strain>
    </source>
</reference>
<proteinExistence type="inferred from homology"/>
<comment type="similarity">
    <text evidence="2">Belongs to the universal stress protein A family.</text>
</comment>
<keyword evidence="3" id="KW-0963">Cytoplasm</keyword>
<dbReference type="SUPFAM" id="SSF52402">
    <property type="entry name" value="Adenine nucleotide alpha hydrolases-like"/>
    <property type="match status" value="1"/>
</dbReference>
<evidence type="ECO:0000259" key="5">
    <source>
        <dbReference type="Pfam" id="PF00582"/>
    </source>
</evidence>
<keyword evidence="7" id="KW-1185">Reference proteome</keyword>
<name>A0ABY5G4W7_VIBPE</name>
<organism evidence="6 7">
    <name type="scientific">Vibrio pelagius</name>
    <dbReference type="NCBI Taxonomy" id="28169"/>
    <lineage>
        <taxon>Bacteria</taxon>
        <taxon>Pseudomonadati</taxon>
        <taxon>Pseudomonadota</taxon>
        <taxon>Gammaproteobacteria</taxon>
        <taxon>Vibrionales</taxon>
        <taxon>Vibrionaceae</taxon>
        <taxon>Vibrio</taxon>
    </lineage>
</organism>
<dbReference type="EMBL" id="CP090614">
    <property type="protein sequence ID" value="UTT85193.1"/>
    <property type="molecule type" value="Genomic_DNA"/>
</dbReference>
<evidence type="ECO:0000313" key="6">
    <source>
        <dbReference type="EMBL" id="UTT85193.1"/>
    </source>
</evidence>
<comment type="function">
    <text evidence="4">Required for resistance to DNA-damaging agents.</text>
</comment>
<dbReference type="Pfam" id="PF00582">
    <property type="entry name" value="Usp"/>
    <property type="match status" value="1"/>
</dbReference>
<evidence type="ECO:0000256" key="1">
    <source>
        <dbReference type="ARBA" id="ARBA00004496"/>
    </source>
</evidence>
<evidence type="ECO:0000256" key="3">
    <source>
        <dbReference type="ARBA" id="ARBA00022490"/>
    </source>
</evidence>
<evidence type="ECO:0000256" key="2">
    <source>
        <dbReference type="ARBA" id="ARBA00008791"/>
    </source>
</evidence>